<name>I1P3A1_ORYGL</name>
<reference evidence="1" key="1">
    <citation type="submission" date="2015-06" db="UniProtKB">
        <authorList>
            <consortium name="EnsemblPlants"/>
        </authorList>
    </citation>
    <scope>IDENTIFICATION</scope>
</reference>
<dbReference type="AlphaFoldDB" id="I1P3A1"/>
<keyword evidence="2" id="KW-1185">Reference proteome</keyword>
<dbReference type="EnsemblPlants" id="ORGLA02G0245700.1">
    <property type="protein sequence ID" value="ORGLA02G0245700.1"/>
    <property type="gene ID" value="ORGLA02G0245700"/>
</dbReference>
<protein>
    <submittedName>
        <fullName evidence="1">Uncharacterized protein</fullName>
    </submittedName>
</protein>
<reference evidence="1 2" key="2">
    <citation type="submission" date="2018-04" db="EMBL/GenBank/DDBJ databases">
        <title>OglaRS2 (Oryza glaberrima Reference Sequence Version 2).</title>
        <authorList>
            <person name="Zhang J."/>
            <person name="Kudrna D."/>
            <person name="Lee S."/>
            <person name="Talag J."/>
            <person name="Rajasekar S."/>
            <person name="Wing R.A."/>
        </authorList>
    </citation>
    <scope>NUCLEOTIDE SEQUENCE [LARGE SCALE GENOMIC DNA]</scope>
    <source>
        <strain evidence="1 2">cv. IRGC 96717</strain>
    </source>
</reference>
<organism evidence="1 2">
    <name type="scientific">Oryza glaberrima</name>
    <name type="common">African rice</name>
    <dbReference type="NCBI Taxonomy" id="4538"/>
    <lineage>
        <taxon>Eukaryota</taxon>
        <taxon>Viridiplantae</taxon>
        <taxon>Streptophyta</taxon>
        <taxon>Embryophyta</taxon>
        <taxon>Tracheophyta</taxon>
        <taxon>Spermatophyta</taxon>
        <taxon>Magnoliopsida</taxon>
        <taxon>Liliopsida</taxon>
        <taxon>Poales</taxon>
        <taxon>Poaceae</taxon>
        <taxon>BOP clade</taxon>
        <taxon>Oryzoideae</taxon>
        <taxon>Oryzeae</taxon>
        <taxon>Oryzinae</taxon>
        <taxon>Oryza</taxon>
    </lineage>
</organism>
<dbReference type="HOGENOM" id="CLU_3090486_0_0_1"/>
<proteinExistence type="predicted"/>
<accession>I1P3A1</accession>
<sequence>MLLLVRVWHSISVLYLTFSWKDGNGILLGAYVSNPKKHSGEKKEQIVVQMTL</sequence>
<dbReference type="Proteomes" id="UP000007306">
    <property type="component" value="Chromosome 2"/>
</dbReference>
<evidence type="ECO:0000313" key="2">
    <source>
        <dbReference type="Proteomes" id="UP000007306"/>
    </source>
</evidence>
<dbReference type="Gramene" id="ORGLA02G0245700.1">
    <property type="protein sequence ID" value="ORGLA02G0245700.1"/>
    <property type="gene ID" value="ORGLA02G0245700"/>
</dbReference>
<evidence type="ECO:0000313" key="1">
    <source>
        <dbReference type="EnsemblPlants" id="ORGLA02G0245700.1"/>
    </source>
</evidence>